<dbReference type="Pfam" id="PF00098">
    <property type="entry name" value="zf-CCHC"/>
    <property type="match status" value="1"/>
</dbReference>
<accession>A0A915KEZ6</accession>
<dbReference type="WBParaSite" id="nRc.2.0.1.t37383-RA">
    <property type="protein sequence ID" value="nRc.2.0.1.t37383-RA"/>
    <property type="gene ID" value="nRc.2.0.1.g37383"/>
</dbReference>
<feature type="domain" description="CCHC-type" evidence="2">
    <location>
        <begin position="55"/>
        <end position="69"/>
    </location>
</feature>
<evidence type="ECO:0000259" key="2">
    <source>
        <dbReference type="PROSITE" id="PS50158"/>
    </source>
</evidence>
<evidence type="ECO:0000256" key="1">
    <source>
        <dbReference type="PROSITE-ProRule" id="PRU00047"/>
    </source>
</evidence>
<dbReference type="GO" id="GO:0019899">
    <property type="term" value="F:enzyme binding"/>
    <property type="evidence" value="ECO:0007669"/>
    <property type="project" value="UniProtKB-ARBA"/>
</dbReference>
<keyword evidence="1" id="KW-0479">Metal-binding</keyword>
<dbReference type="GO" id="GO:0008270">
    <property type="term" value="F:zinc ion binding"/>
    <property type="evidence" value="ECO:0007669"/>
    <property type="project" value="UniProtKB-KW"/>
</dbReference>
<evidence type="ECO:0000313" key="4">
    <source>
        <dbReference type="WBParaSite" id="nRc.2.0.1.t37383-RA"/>
    </source>
</evidence>
<dbReference type="Proteomes" id="UP000887565">
    <property type="component" value="Unplaced"/>
</dbReference>
<dbReference type="Gene3D" id="4.10.60.10">
    <property type="entry name" value="Zinc finger, CCHC-type"/>
    <property type="match status" value="1"/>
</dbReference>
<dbReference type="InterPro" id="IPR036875">
    <property type="entry name" value="Znf_CCHC_sf"/>
</dbReference>
<keyword evidence="1" id="KW-0862">Zinc</keyword>
<keyword evidence="3" id="KW-1185">Reference proteome</keyword>
<dbReference type="AlphaFoldDB" id="A0A915KEZ6"/>
<reference evidence="4" key="1">
    <citation type="submission" date="2022-11" db="UniProtKB">
        <authorList>
            <consortium name="WormBaseParasite"/>
        </authorList>
    </citation>
    <scope>IDENTIFICATION</scope>
</reference>
<name>A0A915KEZ6_ROMCU</name>
<protein>
    <submittedName>
        <fullName evidence="4">CCHC-type domain-containing protein</fullName>
    </submittedName>
</protein>
<dbReference type="PROSITE" id="PS50158">
    <property type="entry name" value="ZF_CCHC"/>
    <property type="match status" value="1"/>
</dbReference>
<proteinExistence type="predicted"/>
<dbReference type="InterPro" id="IPR001878">
    <property type="entry name" value="Znf_CCHC"/>
</dbReference>
<evidence type="ECO:0000313" key="3">
    <source>
        <dbReference type="Proteomes" id="UP000887565"/>
    </source>
</evidence>
<organism evidence="3 4">
    <name type="scientific">Romanomermis culicivorax</name>
    <name type="common">Nematode worm</name>
    <dbReference type="NCBI Taxonomy" id="13658"/>
    <lineage>
        <taxon>Eukaryota</taxon>
        <taxon>Metazoa</taxon>
        <taxon>Ecdysozoa</taxon>
        <taxon>Nematoda</taxon>
        <taxon>Enoplea</taxon>
        <taxon>Dorylaimia</taxon>
        <taxon>Mermithida</taxon>
        <taxon>Mermithoidea</taxon>
        <taxon>Mermithidae</taxon>
        <taxon>Romanomermis</taxon>
    </lineage>
</organism>
<sequence>MFSSSGLSHSLCRNRLFSLGPIVASILKHGATQCRSITSARIFGDKKTPSDGEFCYECDEPGHTKNNCPVVQKNREEAKIRLRAVHRPVEKHVEDLLASQRISTGINFDLQDEIHVEITKPVDYTPLK</sequence>
<dbReference type="GO" id="GO:0003676">
    <property type="term" value="F:nucleic acid binding"/>
    <property type="evidence" value="ECO:0007669"/>
    <property type="project" value="InterPro"/>
</dbReference>
<dbReference type="SUPFAM" id="SSF57756">
    <property type="entry name" value="Retrovirus zinc finger-like domains"/>
    <property type="match status" value="1"/>
</dbReference>
<keyword evidence="1" id="KW-0863">Zinc-finger</keyword>